<evidence type="ECO:0000259" key="6">
    <source>
        <dbReference type="PROSITE" id="PS50837"/>
    </source>
</evidence>
<keyword evidence="4" id="KW-0391">Immunity</keyword>
<dbReference type="InterPro" id="IPR007111">
    <property type="entry name" value="NACHT_NTPase"/>
</dbReference>
<dbReference type="PANTHER" id="PTHR46312">
    <property type="entry name" value="NACHT DOMAIN-CONTAINING PROTEIN"/>
    <property type="match status" value="1"/>
</dbReference>
<evidence type="ECO:0000256" key="1">
    <source>
        <dbReference type="ARBA" id="ARBA00004496"/>
    </source>
</evidence>
<dbReference type="PANTHER" id="PTHR46312:SF2">
    <property type="entry name" value="NUCLEOTIDE-BINDING OLIGOMERIZATION DOMAIN-CONTAINING PROTEIN 2-LIKE"/>
    <property type="match status" value="1"/>
</dbReference>
<protein>
    <submittedName>
        <fullName evidence="8">Uncharacterized protein LOC106157810</fullName>
    </submittedName>
</protein>
<name>A0A1S3HVC8_LINAN</name>
<proteinExistence type="predicted"/>
<dbReference type="SUPFAM" id="SSF52540">
    <property type="entry name" value="P-loop containing nucleoside triphosphate hydrolases"/>
    <property type="match status" value="1"/>
</dbReference>
<evidence type="ECO:0000256" key="2">
    <source>
        <dbReference type="ARBA" id="ARBA00022490"/>
    </source>
</evidence>
<dbReference type="PROSITE" id="PS50837">
    <property type="entry name" value="NACHT"/>
    <property type="match status" value="1"/>
</dbReference>
<dbReference type="GO" id="GO:0005737">
    <property type="term" value="C:cytoplasm"/>
    <property type="evidence" value="ECO:0007669"/>
    <property type="project" value="UniProtKB-SubCell"/>
</dbReference>
<dbReference type="Gene3D" id="3.40.50.300">
    <property type="entry name" value="P-loop containing nucleotide triphosphate hydrolases"/>
    <property type="match status" value="1"/>
</dbReference>
<keyword evidence="2" id="KW-0963">Cytoplasm</keyword>
<evidence type="ECO:0000256" key="3">
    <source>
        <dbReference type="ARBA" id="ARBA00022588"/>
    </source>
</evidence>
<reference evidence="8" key="2">
    <citation type="submission" date="2025-08" db="UniProtKB">
        <authorList>
            <consortium name="RefSeq"/>
        </authorList>
    </citation>
    <scope>IDENTIFICATION</scope>
</reference>
<accession>A0A1S3HVC8</accession>
<reference evidence="8" key="1">
    <citation type="journal article" date="2015" name="Nat. Commun.">
        <title>The Lingula genome provides insights into brachiopod evolution and the origin of phosphate biomineralization.</title>
        <authorList>
            <person name="Luo Y.J."/>
            <person name="Takeuchi T."/>
            <person name="Koyanagi R."/>
            <person name="Yamada L."/>
            <person name="Kanda M."/>
            <person name="Khalturina M."/>
            <person name="Fujie M."/>
            <person name="Yamasaki S.I."/>
            <person name="Endo K."/>
            <person name="Satoh N."/>
        </authorList>
    </citation>
    <scope>NUCLEOTIDE SEQUENCE</scope>
</reference>
<dbReference type="RefSeq" id="XP_013389014.1">
    <property type="nucleotide sequence ID" value="XM_013533560.1"/>
</dbReference>
<comment type="subcellular location">
    <subcellularLocation>
        <location evidence="1">Cytoplasm</location>
    </subcellularLocation>
</comment>
<keyword evidence="3" id="KW-0399">Innate immunity</keyword>
<dbReference type="Pfam" id="PF00619">
    <property type="entry name" value="CARD"/>
    <property type="match status" value="1"/>
</dbReference>
<dbReference type="Pfam" id="PF05729">
    <property type="entry name" value="NACHT"/>
    <property type="match status" value="1"/>
</dbReference>
<evidence type="ECO:0000256" key="4">
    <source>
        <dbReference type="ARBA" id="ARBA00022859"/>
    </source>
</evidence>
<sequence length="1147" mass="128561">MNTTQINILVEMTPVLIKNLQVEDIIPDMVDREILSERDAEKVMAHKTEQDQAFEFLCILPKCGPRAFETFVEVLRKHDKKELADLLAEKATESSSKKQIASFYIKHLSQIQRLPWDPCDTMHIDDVYVNPQWVHDERKPAGTSSVPIQSYTSLFNDTEQGRTPKRILVRGIAGIGKTTFTQKMATDWANNTLGLKKCEVFSNLKYLLILNLRSILPHQTLKKAIEMQIPCSAEKGVIEDVMCALNDDCNNVLLVFDGYDEYDPNTSKEITDIIYRRRYQDVCTVITTRPWKAEKLMNRQIIDGVYEITGLTVDNIAEYVAKFFDDRETYGEYLKLKSDDEFYSASQEMLKSMGMGLVGYIMKKELMSLVKIPILLLFICLLWQEDQESDTKTDSLLASYTLLYKKLIQLLSRRRYGIRTQDEMEQSACVKNLEEQTFISLGKLAYDGLVKPDGGLIFDEKDLQTIPDVSELYRLGLLSQAMMFHNLDIKHEVKFLHRTFQEFFAAKYLAWTLDTDNSVLDLFLESLDTLDKLYDMNLVLRFLCGLSYSATPVVLNWATHVARKTIPVYSFPKQDFSESQLTFGFIIWCYGLCEEYCCVYLPRGKHFYPELTSWSEKLPKFVQLGKEGASVSVPVTSNPPHDPSSVGVVSQVVQTQYLSPPSSTEEEITQTTCTESTATSVDVVPSAAAIKTACHSFPRTSGVMAVFPAYKASGQHPPFIAVLVSIVFCEDKMTEHDGFAVNYYSWDMSDMEAQKAFFSKAAKDNPIPPGTSIEIGQAIQKSSEHLFKNHRNLTIISASPVKVQGGEITCKPCIVLYCRAKGVVPLGDPLFPKLIEGIPVDVREGFVSLSMHNSAPQTPENVHFGQNTTFYSNPLRMGCSIGLSKSIFTGTSGVFVQQEGTLCFLTCSHVLGIPPPAIEAEVCQPSDADVRTNNYNKQDMASKDKSKVCGVVKNVYFDNYGYKGKEYGIDAALIKVKHRDIHAIPAGLTPETLQNLNLSEDELSFNNAVCIEPRDNETNTVLNPNLVLYKCGKTGLTSGCVTFKDGTAFRTERIKFKTGQPGAFKDLVKVFPNVVEVCGVGGLFSNKGDSGAAVFLLKGPDGHKIPHVVGMVVAETDYHSTLMSPIWPICECFNIKLARIEEGMEYE</sequence>
<dbReference type="InParanoid" id="A0A1S3HVC8"/>
<dbReference type="SUPFAM" id="SSF47986">
    <property type="entry name" value="DEATH domain"/>
    <property type="match status" value="1"/>
</dbReference>
<dbReference type="GeneID" id="106157810"/>
<dbReference type="OrthoDB" id="6161424at2759"/>
<dbReference type="KEGG" id="lak:106157810"/>
<organism evidence="7 8">
    <name type="scientific">Lingula anatina</name>
    <name type="common">Brachiopod</name>
    <name type="synonym">Lingula unguis</name>
    <dbReference type="NCBI Taxonomy" id="7574"/>
    <lineage>
        <taxon>Eukaryota</taxon>
        <taxon>Metazoa</taxon>
        <taxon>Spiralia</taxon>
        <taxon>Lophotrochozoa</taxon>
        <taxon>Brachiopoda</taxon>
        <taxon>Linguliformea</taxon>
        <taxon>Lingulata</taxon>
        <taxon>Lingulida</taxon>
        <taxon>Linguloidea</taxon>
        <taxon>Lingulidae</taxon>
        <taxon>Lingula</taxon>
    </lineage>
</organism>
<dbReference type="Gene3D" id="1.10.533.10">
    <property type="entry name" value="Death Domain, Fas"/>
    <property type="match status" value="1"/>
</dbReference>
<feature type="domain" description="CARD" evidence="5">
    <location>
        <begin position="1"/>
        <end position="90"/>
    </location>
</feature>
<dbReference type="CDD" id="cd01671">
    <property type="entry name" value="CARD"/>
    <property type="match status" value="1"/>
</dbReference>
<evidence type="ECO:0000313" key="7">
    <source>
        <dbReference type="Proteomes" id="UP000085678"/>
    </source>
</evidence>
<dbReference type="InterPro" id="IPR011029">
    <property type="entry name" value="DEATH-like_dom_sf"/>
</dbReference>
<dbReference type="GO" id="GO:0045087">
    <property type="term" value="P:innate immune response"/>
    <property type="evidence" value="ECO:0007669"/>
    <property type="project" value="UniProtKB-KW"/>
</dbReference>
<dbReference type="InterPro" id="IPR027417">
    <property type="entry name" value="P-loop_NTPase"/>
</dbReference>
<dbReference type="PROSITE" id="PS50209">
    <property type="entry name" value="CARD"/>
    <property type="match status" value="1"/>
</dbReference>
<evidence type="ECO:0000259" key="5">
    <source>
        <dbReference type="PROSITE" id="PS50209"/>
    </source>
</evidence>
<gene>
    <name evidence="8" type="primary">LOC106157810</name>
</gene>
<dbReference type="Proteomes" id="UP000085678">
    <property type="component" value="Unplaced"/>
</dbReference>
<dbReference type="InterPro" id="IPR001315">
    <property type="entry name" value="CARD"/>
</dbReference>
<feature type="domain" description="NACHT" evidence="6">
    <location>
        <begin position="165"/>
        <end position="290"/>
    </location>
</feature>
<evidence type="ECO:0000313" key="8">
    <source>
        <dbReference type="RefSeq" id="XP_013389014.1"/>
    </source>
</evidence>
<dbReference type="GO" id="GO:0042981">
    <property type="term" value="P:regulation of apoptotic process"/>
    <property type="evidence" value="ECO:0007669"/>
    <property type="project" value="InterPro"/>
</dbReference>
<dbReference type="AlphaFoldDB" id="A0A1S3HVC8"/>
<keyword evidence="7" id="KW-1185">Reference proteome</keyword>